<sequence>MCYRGSWTGADGREFAGFEPVEGGVRGICFCLFLSEEPPLY</sequence>
<evidence type="ECO:0000313" key="1">
    <source>
        <dbReference type="EMBL" id="CAA9458099.1"/>
    </source>
</evidence>
<accession>A0A6J4QXK1</accession>
<proteinExistence type="predicted"/>
<reference evidence="1" key="1">
    <citation type="submission" date="2020-02" db="EMBL/GenBank/DDBJ databases">
        <authorList>
            <person name="Meier V. D."/>
        </authorList>
    </citation>
    <scope>NUCLEOTIDE SEQUENCE</scope>
    <source>
        <strain evidence="1">AVDCRST_MAG28</strain>
    </source>
</reference>
<gene>
    <name evidence="1" type="ORF">AVDCRST_MAG28-2787</name>
</gene>
<dbReference type="AlphaFoldDB" id="A0A6J4QXK1"/>
<dbReference type="EMBL" id="CADCVE010000062">
    <property type="protein sequence ID" value="CAA9458099.1"/>
    <property type="molecule type" value="Genomic_DNA"/>
</dbReference>
<organism evidence="1">
    <name type="scientific">uncultured Rubrobacteraceae bacterium</name>
    <dbReference type="NCBI Taxonomy" id="349277"/>
    <lineage>
        <taxon>Bacteria</taxon>
        <taxon>Bacillati</taxon>
        <taxon>Actinomycetota</taxon>
        <taxon>Rubrobacteria</taxon>
        <taxon>Rubrobacterales</taxon>
        <taxon>Rubrobacteraceae</taxon>
        <taxon>environmental samples</taxon>
    </lineage>
</organism>
<name>A0A6J4QXK1_9ACTN</name>
<protein>
    <submittedName>
        <fullName evidence="1">Uncharacterized protein</fullName>
    </submittedName>
</protein>